<feature type="transmembrane region" description="Helical" evidence="8">
    <location>
        <begin position="87"/>
        <end position="107"/>
    </location>
</feature>
<feature type="transmembrane region" description="Helical" evidence="8">
    <location>
        <begin position="270"/>
        <end position="294"/>
    </location>
</feature>
<keyword evidence="5 8" id="KW-0812">Transmembrane</keyword>
<feature type="transmembrane region" description="Helical" evidence="8">
    <location>
        <begin position="306"/>
        <end position="329"/>
    </location>
</feature>
<reference evidence="9 10" key="1">
    <citation type="submission" date="2014-04" db="EMBL/GenBank/DDBJ databases">
        <title>Draft genome sequence of Bacillus azotoformans MEV2011, a (co-) denitrifying strain unable to grow in the presence of oxygen.</title>
        <authorList>
            <person name="Nielsen M."/>
            <person name="Schreiber L."/>
            <person name="Finster K."/>
            <person name="Schramm A."/>
        </authorList>
    </citation>
    <scope>NUCLEOTIDE SEQUENCE [LARGE SCALE GENOMIC DNA]</scope>
    <source>
        <strain evidence="9 10">MEV2011</strain>
    </source>
</reference>
<dbReference type="RefSeq" id="WP_035194721.1">
    <property type="nucleotide sequence ID" value="NZ_JJRY01000004.1"/>
</dbReference>
<keyword evidence="7 8" id="KW-0472">Membrane</keyword>
<dbReference type="GO" id="GO:0009847">
    <property type="term" value="P:spore germination"/>
    <property type="evidence" value="ECO:0007669"/>
    <property type="project" value="InterPro"/>
</dbReference>
<feature type="transmembrane region" description="Helical" evidence="8">
    <location>
        <begin position="113"/>
        <end position="135"/>
    </location>
</feature>
<dbReference type="PANTHER" id="PTHR34975">
    <property type="entry name" value="SPORE GERMINATION PROTEIN A2"/>
    <property type="match status" value="1"/>
</dbReference>
<comment type="similarity">
    <text evidence="2">Belongs to the amino acid-polyamine-organocation (APC) superfamily. Spore germination protein (SGP) (TC 2.A.3.9) family.</text>
</comment>
<organism evidence="9 10">
    <name type="scientific">Schinkia azotoformans MEV2011</name>
    <dbReference type="NCBI Taxonomy" id="1348973"/>
    <lineage>
        <taxon>Bacteria</taxon>
        <taxon>Bacillati</taxon>
        <taxon>Bacillota</taxon>
        <taxon>Bacilli</taxon>
        <taxon>Bacillales</taxon>
        <taxon>Bacillaceae</taxon>
        <taxon>Calidifontibacillus/Schinkia group</taxon>
        <taxon>Schinkia</taxon>
    </lineage>
</organism>
<feature type="transmembrane region" description="Helical" evidence="8">
    <location>
        <begin position="335"/>
        <end position="354"/>
    </location>
</feature>
<dbReference type="InterPro" id="IPR004761">
    <property type="entry name" value="Spore_GerAB"/>
</dbReference>
<evidence type="ECO:0000256" key="2">
    <source>
        <dbReference type="ARBA" id="ARBA00007998"/>
    </source>
</evidence>
<feature type="transmembrane region" description="Helical" evidence="8">
    <location>
        <begin position="221"/>
        <end position="240"/>
    </location>
</feature>
<feature type="transmembrane region" description="Helical" evidence="8">
    <location>
        <begin position="42"/>
        <end position="66"/>
    </location>
</feature>
<comment type="subcellular location">
    <subcellularLocation>
        <location evidence="1">Membrane</location>
        <topology evidence="1">Multi-pass membrane protein</topology>
    </subcellularLocation>
</comment>
<evidence type="ECO:0000256" key="7">
    <source>
        <dbReference type="ARBA" id="ARBA00023136"/>
    </source>
</evidence>
<dbReference type="PANTHER" id="PTHR34975:SF2">
    <property type="entry name" value="SPORE GERMINATION PROTEIN A2"/>
    <property type="match status" value="1"/>
</dbReference>
<dbReference type="Proteomes" id="UP000027936">
    <property type="component" value="Unassembled WGS sequence"/>
</dbReference>
<evidence type="ECO:0000256" key="3">
    <source>
        <dbReference type="ARBA" id="ARBA00022448"/>
    </source>
</evidence>
<evidence type="ECO:0000256" key="6">
    <source>
        <dbReference type="ARBA" id="ARBA00022989"/>
    </source>
</evidence>
<sequence>MEKTVGKIGIREYVAIILLVVGVKLADDTPAILVEPLGSAYWMVPLINGILSFIPIYLMIKVITLYKNKNLHDCIIHLFGKYIGNSLSTILLLLGICALIVDSAVYVDIISTMYFTNSPPLIIFAVLMTTSAYIAKKGLEHLGTISWLVLFYLLISIFMALLFSLQDGNGHLIFPIFGPGAWEVIKESTSHVSIYADFFFLGLIAPYLVSAKAFKKGTITGLCIVSILICFSFLIYLFVFDYEGLNMVNYPFHELIRLIRLGFLTNVETFFFPFWVVATFIRFSFYLYLIALFLGGICNIKNFEYLIPTIATITVIIGMAPDAPTFTIFTLREMLLEVTSPVFLFFPCFMWLIAKLKGEFKHDKANHH</sequence>
<dbReference type="GO" id="GO:0016020">
    <property type="term" value="C:membrane"/>
    <property type="evidence" value="ECO:0007669"/>
    <property type="project" value="UniProtKB-SubCell"/>
</dbReference>
<evidence type="ECO:0000256" key="8">
    <source>
        <dbReference type="SAM" id="Phobius"/>
    </source>
</evidence>
<feature type="transmembrane region" description="Helical" evidence="8">
    <location>
        <begin position="192"/>
        <end position="209"/>
    </location>
</feature>
<protein>
    <submittedName>
        <fullName evidence="9">Spore germination protein</fullName>
    </submittedName>
</protein>
<evidence type="ECO:0000256" key="1">
    <source>
        <dbReference type="ARBA" id="ARBA00004141"/>
    </source>
</evidence>
<dbReference type="AlphaFoldDB" id="A0A072NP52"/>
<keyword evidence="3" id="KW-0813">Transport</keyword>
<dbReference type="Pfam" id="PF03845">
    <property type="entry name" value="Spore_permease"/>
    <property type="match status" value="1"/>
</dbReference>
<evidence type="ECO:0000256" key="5">
    <source>
        <dbReference type="ARBA" id="ARBA00022692"/>
    </source>
</evidence>
<evidence type="ECO:0000313" key="10">
    <source>
        <dbReference type="Proteomes" id="UP000027936"/>
    </source>
</evidence>
<evidence type="ECO:0000313" key="9">
    <source>
        <dbReference type="EMBL" id="KEF39241.1"/>
    </source>
</evidence>
<gene>
    <name evidence="9" type="ORF">M670_01634</name>
</gene>
<name>A0A072NP52_SCHAZ</name>
<evidence type="ECO:0000256" key="4">
    <source>
        <dbReference type="ARBA" id="ARBA00022544"/>
    </source>
</evidence>
<keyword evidence="6 8" id="KW-1133">Transmembrane helix</keyword>
<comment type="caution">
    <text evidence="9">The sequence shown here is derived from an EMBL/GenBank/DDBJ whole genome shotgun (WGS) entry which is preliminary data.</text>
</comment>
<accession>A0A072NP52</accession>
<feature type="transmembrane region" description="Helical" evidence="8">
    <location>
        <begin position="147"/>
        <end position="165"/>
    </location>
</feature>
<dbReference type="PATRIC" id="fig|1348973.3.peg.1594"/>
<dbReference type="OrthoDB" id="2081904at2"/>
<dbReference type="EMBL" id="JJRY01000004">
    <property type="protein sequence ID" value="KEF39241.1"/>
    <property type="molecule type" value="Genomic_DNA"/>
</dbReference>
<keyword evidence="4" id="KW-0309">Germination</keyword>
<proteinExistence type="inferred from homology"/>